<evidence type="ECO:0000259" key="2">
    <source>
        <dbReference type="PROSITE" id="PS00745"/>
    </source>
</evidence>
<keyword evidence="4" id="KW-1185">Reference proteome</keyword>
<dbReference type="EC" id="3.1.1.29" evidence="3"/>
<dbReference type="FunFam" id="3.30.160.20:FF:000046">
    <property type="entry name" value="Peptidyl-tRNA hydrolase ICT1"/>
    <property type="match status" value="1"/>
</dbReference>
<dbReference type="EMBL" id="SACL01000001">
    <property type="protein sequence ID" value="RVT98902.1"/>
    <property type="molecule type" value="Genomic_DNA"/>
</dbReference>
<feature type="domain" description="Prokaryotic-type class I peptide chain release factors" evidence="2">
    <location>
        <begin position="21"/>
        <end position="37"/>
    </location>
</feature>
<dbReference type="Proteomes" id="UP000282957">
    <property type="component" value="Unassembled WGS sequence"/>
</dbReference>
<dbReference type="AlphaFoldDB" id="A0A437MMP0"/>
<comment type="caution">
    <text evidence="3">The sequence shown here is derived from an EMBL/GenBank/DDBJ whole genome shotgun (WGS) entry which is preliminary data.</text>
</comment>
<name>A0A437MMP0_9PROT</name>
<accession>A0A437MMP0</accession>
<dbReference type="PANTHER" id="PTHR47814:SF1">
    <property type="entry name" value="PEPTIDYL-TRNA HYDROLASE ARFB"/>
    <property type="match status" value="1"/>
</dbReference>
<dbReference type="OrthoDB" id="9815709at2"/>
<evidence type="ECO:0000256" key="1">
    <source>
        <dbReference type="SAM" id="MobiDB-lite"/>
    </source>
</evidence>
<protein>
    <submittedName>
        <fullName evidence="3">Aminoacyl-tRNA hydrolase</fullName>
        <ecNumber evidence="3">3.1.1.29</ecNumber>
    </submittedName>
</protein>
<dbReference type="PROSITE" id="PS00745">
    <property type="entry name" value="RF_PROK_I"/>
    <property type="match status" value="1"/>
</dbReference>
<evidence type="ECO:0000313" key="4">
    <source>
        <dbReference type="Proteomes" id="UP000282957"/>
    </source>
</evidence>
<dbReference type="GO" id="GO:0004045">
    <property type="term" value="F:peptidyl-tRNA hydrolase activity"/>
    <property type="evidence" value="ECO:0007669"/>
    <property type="project" value="UniProtKB-EC"/>
</dbReference>
<evidence type="ECO:0000313" key="3">
    <source>
        <dbReference type="EMBL" id="RVT98902.1"/>
    </source>
</evidence>
<dbReference type="SUPFAM" id="SSF110916">
    <property type="entry name" value="Peptidyl-tRNA hydrolase domain-like"/>
    <property type="match status" value="1"/>
</dbReference>
<dbReference type="RefSeq" id="WP_127785400.1">
    <property type="nucleotide sequence ID" value="NZ_SACL01000001.1"/>
</dbReference>
<gene>
    <name evidence="3" type="ORF">EOD42_01955</name>
</gene>
<dbReference type="GO" id="GO:0003747">
    <property type="term" value="F:translation release factor activity"/>
    <property type="evidence" value="ECO:0007669"/>
    <property type="project" value="InterPro"/>
</dbReference>
<dbReference type="GO" id="GO:0072344">
    <property type="term" value="P:rescue of stalled ribosome"/>
    <property type="evidence" value="ECO:0007669"/>
    <property type="project" value="TreeGrafter"/>
</dbReference>
<dbReference type="PANTHER" id="PTHR47814">
    <property type="entry name" value="PEPTIDYL-TRNA HYDROLASE ARFB"/>
    <property type="match status" value="1"/>
</dbReference>
<sequence length="139" mass="15723">MIQVTRRITLDEREIEEDFLRASGPGGQNVNKVETAVQLRFPLGTSASIPDDVRPRAIALAGSRMTKDGVLIITAQRFRTRERNREDALERLLELLREAAKPPPPKRRPTKPTKGSQERRLASKARDSATKKQRRAPMD</sequence>
<proteinExistence type="predicted"/>
<dbReference type="GO" id="GO:0043022">
    <property type="term" value="F:ribosome binding"/>
    <property type="evidence" value="ECO:0007669"/>
    <property type="project" value="TreeGrafter"/>
</dbReference>
<dbReference type="Pfam" id="PF00472">
    <property type="entry name" value="RF-1"/>
    <property type="match status" value="1"/>
</dbReference>
<keyword evidence="3" id="KW-0378">Hydrolase</keyword>
<dbReference type="Gene3D" id="3.30.160.20">
    <property type="match status" value="1"/>
</dbReference>
<feature type="region of interest" description="Disordered" evidence="1">
    <location>
        <begin position="96"/>
        <end position="139"/>
    </location>
</feature>
<dbReference type="NCBIfam" id="NF006718">
    <property type="entry name" value="PRK09256.1"/>
    <property type="match status" value="1"/>
</dbReference>
<reference evidence="3 4" key="1">
    <citation type="submission" date="2019-01" db="EMBL/GenBank/DDBJ databases">
        <authorList>
            <person name="Chen W.-M."/>
        </authorList>
    </citation>
    <scope>NUCLEOTIDE SEQUENCE [LARGE SCALE GENOMIC DNA]</scope>
    <source>
        <strain evidence="3 4">CCP-6</strain>
    </source>
</reference>
<dbReference type="InterPro" id="IPR000352">
    <property type="entry name" value="Pep_chain_release_fac_I"/>
</dbReference>
<feature type="compositionally biased region" description="Basic and acidic residues" evidence="1">
    <location>
        <begin position="116"/>
        <end position="139"/>
    </location>
</feature>
<organism evidence="3 4">
    <name type="scientific">Rhodovarius crocodyli</name>
    <dbReference type="NCBI Taxonomy" id="1979269"/>
    <lineage>
        <taxon>Bacteria</taxon>
        <taxon>Pseudomonadati</taxon>
        <taxon>Pseudomonadota</taxon>
        <taxon>Alphaproteobacteria</taxon>
        <taxon>Acetobacterales</taxon>
        <taxon>Roseomonadaceae</taxon>
        <taxon>Rhodovarius</taxon>
    </lineage>
</organism>